<evidence type="ECO:0000313" key="2">
    <source>
        <dbReference type="Proteomes" id="UP000238326"/>
    </source>
</evidence>
<evidence type="ECO:0000313" key="1">
    <source>
        <dbReference type="EMBL" id="PRD69160.1"/>
    </source>
</evidence>
<dbReference type="EMBL" id="PVLR01000018">
    <property type="protein sequence ID" value="PRD69160.1"/>
    <property type="molecule type" value="Genomic_DNA"/>
</dbReference>
<dbReference type="Proteomes" id="UP000238326">
    <property type="component" value="Unassembled WGS sequence"/>
</dbReference>
<protein>
    <submittedName>
        <fullName evidence="1">Uncharacterized protein</fullName>
    </submittedName>
</protein>
<proteinExistence type="predicted"/>
<name>A0A2S9KFD5_9BURK</name>
<organism evidence="1 2">
    <name type="scientific">Malikia spinosa</name>
    <dbReference type="NCBI Taxonomy" id="86180"/>
    <lineage>
        <taxon>Bacteria</taxon>
        <taxon>Pseudomonadati</taxon>
        <taxon>Pseudomonadota</taxon>
        <taxon>Betaproteobacteria</taxon>
        <taxon>Burkholderiales</taxon>
        <taxon>Comamonadaceae</taxon>
        <taxon>Malikia</taxon>
    </lineage>
</organism>
<comment type="caution">
    <text evidence="1">The sequence shown here is derived from an EMBL/GenBank/DDBJ whole genome shotgun (WGS) entry which is preliminary data.</text>
</comment>
<keyword evidence="2" id="KW-1185">Reference proteome</keyword>
<gene>
    <name evidence="1" type="ORF">C6P61_07510</name>
</gene>
<reference evidence="1 2" key="1">
    <citation type="submission" date="2018-03" db="EMBL/GenBank/DDBJ databases">
        <title>Comparative genomics illustrates the genes involved in a hyperalkaliphilic mechanisms of Serpentinomonas isolated from highly-alkaline calcium-rich serpentinized springs.</title>
        <authorList>
            <person name="Suzuki S."/>
            <person name="Ishii S."/>
            <person name="Walworth N."/>
            <person name="Bird L."/>
            <person name="Kuenen J.G."/>
            <person name="Nealson K.H."/>
        </authorList>
    </citation>
    <scope>NUCLEOTIDE SEQUENCE [LARGE SCALE GENOMIC DNA]</scope>
    <source>
        <strain evidence="1 2">83</strain>
    </source>
</reference>
<accession>A0A2S9KFD5</accession>
<sequence>MTGSAKWKSEMEPIIRSSCECLMKQEIDDIKNSQSTDDIENIVLILSKRHVGSMNIEAEEEKLKHCFKHVFDR</sequence>
<dbReference type="AlphaFoldDB" id="A0A2S9KFD5"/>